<keyword evidence="2" id="KW-0813">Transport</keyword>
<dbReference type="PANTHER" id="PTHR43394">
    <property type="entry name" value="ATP-DEPENDENT PERMEASE MDL1, MITOCHONDRIAL"/>
    <property type="match status" value="1"/>
</dbReference>
<dbReference type="Gene3D" id="3.40.50.300">
    <property type="entry name" value="P-loop containing nucleotide triphosphate hydrolases"/>
    <property type="match status" value="1"/>
</dbReference>
<dbReference type="GO" id="GO:0005524">
    <property type="term" value="F:ATP binding"/>
    <property type="evidence" value="ECO:0007669"/>
    <property type="project" value="UniProtKB-KW"/>
</dbReference>
<dbReference type="PROSITE" id="PS00211">
    <property type="entry name" value="ABC_TRANSPORTER_1"/>
    <property type="match status" value="1"/>
</dbReference>
<evidence type="ECO:0000313" key="13">
    <source>
        <dbReference type="EMBL" id="SEN96745.1"/>
    </source>
</evidence>
<dbReference type="CDD" id="cd18547">
    <property type="entry name" value="ABC_6TM_Tm288_like"/>
    <property type="match status" value="1"/>
</dbReference>
<evidence type="ECO:0000256" key="2">
    <source>
        <dbReference type="ARBA" id="ARBA00022448"/>
    </source>
</evidence>
<sequence length="605" mass="67231">MSKTSTPSAANLMGRARGPRGFGGPVVKAKDPKGTVKRIWRYMEKQKAPLIASILFVLISTLLSLAAPYLIGMIIDEYIIPKDVDGTIRFLFVLGAVYIAAALFTWLQTYMMVRVSLLTIQKLRQDLFNKFLTLSLKFFDKRSHGDLMSRVTNDLDSLNNALSQSVIQIFSSVLMVTGVAIAMFSLNWMLAIVTLLIIPLMIYTTKKIITYSSSNFIKRQRDLGELNGFIEEAISGNEVITLFGQEEKIFTKFSGVNERLRSSATAADTVSGFLGPVNNFINNLGLALVIAVGAVMTVQGMATVGIIAAFVTYSRQFFRPINQLSSLLNMFQSAIAGAERVFEVMDEAPDVIDKKNARTVDRFRGNVEFSHVHFHYEEGKPILKNINFQAKAGETIALVGPTGSGKTTIINLMMRFYDVSAGKITIDGHNIRDYKLSELRKKIGVVLQDTFLFSGTIMENIRYGRLDATDEEVIAAAQLASAHNFIKHLPKSYQTSLTSGGSNLSQGQRQLLAIARAILADSDLLILDEATSSIDTRTEIEIQKGMSKLMEGRTSFVIAHRLKTIENADKILVIQHGEIKESGTHDELLMKKGFYYDMYQNQFQI</sequence>
<dbReference type="SUPFAM" id="SSF52540">
    <property type="entry name" value="P-loop containing nucleoside triphosphate hydrolases"/>
    <property type="match status" value="1"/>
</dbReference>
<evidence type="ECO:0000256" key="7">
    <source>
        <dbReference type="ARBA" id="ARBA00022989"/>
    </source>
</evidence>
<feature type="transmembrane region" description="Helical" evidence="10">
    <location>
        <begin position="87"/>
        <end position="107"/>
    </location>
</feature>
<keyword evidence="4 10" id="KW-0812">Transmembrane</keyword>
<keyword evidence="8 10" id="KW-0472">Membrane</keyword>
<keyword evidence="3" id="KW-1003">Cell membrane</keyword>
<feature type="transmembrane region" description="Helical" evidence="10">
    <location>
        <begin position="284"/>
        <end position="311"/>
    </location>
</feature>
<evidence type="ECO:0000256" key="1">
    <source>
        <dbReference type="ARBA" id="ARBA00004651"/>
    </source>
</evidence>
<evidence type="ECO:0000259" key="12">
    <source>
        <dbReference type="PROSITE" id="PS50929"/>
    </source>
</evidence>
<feature type="region of interest" description="Disordered" evidence="9">
    <location>
        <begin position="1"/>
        <end position="25"/>
    </location>
</feature>
<dbReference type="PROSITE" id="PS50929">
    <property type="entry name" value="ABC_TM1F"/>
    <property type="match status" value="1"/>
</dbReference>
<dbReference type="InterPro" id="IPR027417">
    <property type="entry name" value="P-loop_NTPase"/>
</dbReference>
<dbReference type="Pfam" id="PF00664">
    <property type="entry name" value="ABC_membrane"/>
    <property type="match status" value="1"/>
</dbReference>
<evidence type="ECO:0000313" key="14">
    <source>
        <dbReference type="Proteomes" id="UP000198553"/>
    </source>
</evidence>
<dbReference type="STRING" id="930146.SAMN05192533_1331"/>
<evidence type="ECO:0000256" key="5">
    <source>
        <dbReference type="ARBA" id="ARBA00022741"/>
    </source>
</evidence>
<dbReference type="InterPro" id="IPR003593">
    <property type="entry name" value="AAA+_ATPase"/>
</dbReference>
<dbReference type="Proteomes" id="UP000198553">
    <property type="component" value="Unassembled WGS sequence"/>
</dbReference>
<keyword evidence="5" id="KW-0547">Nucleotide-binding</keyword>
<feature type="domain" description="ABC transmembrane type-1" evidence="12">
    <location>
        <begin position="51"/>
        <end position="333"/>
    </location>
</feature>
<gene>
    <name evidence="13" type="ORF">SAMN05192533_1331</name>
</gene>
<dbReference type="GO" id="GO:0016887">
    <property type="term" value="F:ATP hydrolysis activity"/>
    <property type="evidence" value="ECO:0007669"/>
    <property type="project" value="InterPro"/>
</dbReference>
<dbReference type="PANTHER" id="PTHR43394:SF1">
    <property type="entry name" value="ATP-BINDING CASSETTE SUB-FAMILY B MEMBER 10, MITOCHONDRIAL"/>
    <property type="match status" value="1"/>
</dbReference>
<dbReference type="GO" id="GO:0015421">
    <property type="term" value="F:ABC-type oligopeptide transporter activity"/>
    <property type="evidence" value="ECO:0007669"/>
    <property type="project" value="TreeGrafter"/>
</dbReference>
<dbReference type="EMBL" id="FOBW01000033">
    <property type="protein sequence ID" value="SEN96745.1"/>
    <property type="molecule type" value="Genomic_DNA"/>
</dbReference>
<dbReference type="SUPFAM" id="SSF90123">
    <property type="entry name" value="ABC transporter transmembrane region"/>
    <property type="match status" value="1"/>
</dbReference>
<reference evidence="14" key="1">
    <citation type="submission" date="2016-10" db="EMBL/GenBank/DDBJ databases">
        <authorList>
            <person name="Varghese N."/>
            <person name="Submissions S."/>
        </authorList>
    </citation>
    <scope>NUCLEOTIDE SEQUENCE [LARGE SCALE GENOMIC DNA]</scope>
    <source>
        <strain evidence="14">B48,IBRC-M 10115,DSM 25386,CECT 8001</strain>
    </source>
</reference>
<comment type="subcellular location">
    <subcellularLocation>
        <location evidence="1">Cell membrane</location>
        <topology evidence="1">Multi-pass membrane protein</topology>
    </subcellularLocation>
</comment>
<dbReference type="AlphaFoldDB" id="A0A1H8KV38"/>
<dbReference type="GO" id="GO:0005886">
    <property type="term" value="C:plasma membrane"/>
    <property type="evidence" value="ECO:0007669"/>
    <property type="project" value="UniProtKB-SubCell"/>
</dbReference>
<evidence type="ECO:0000256" key="10">
    <source>
        <dbReference type="SAM" id="Phobius"/>
    </source>
</evidence>
<dbReference type="PROSITE" id="PS50893">
    <property type="entry name" value="ABC_TRANSPORTER_2"/>
    <property type="match status" value="1"/>
</dbReference>
<dbReference type="InterPro" id="IPR011527">
    <property type="entry name" value="ABC1_TM_dom"/>
</dbReference>
<proteinExistence type="predicted"/>
<feature type="transmembrane region" description="Helical" evidence="10">
    <location>
        <begin position="50"/>
        <end position="75"/>
    </location>
</feature>
<evidence type="ECO:0000256" key="8">
    <source>
        <dbReference type="ARBA" id="ARBA00023136"/>
    </source>
</evidence>
<keyword evidence="7 10" id="KW-1133">Transmembrane helix</keyword>
<dbReference type="FunFam" id="1.20.1560.10:FF:000011">
    <property type="entry name" value="Multidrug ABC transporter ATP-binding protein"/>
    <property type="match status" value="1"/>
</dbReference>
<keyword evidence="14" id="KW-1185">Reference proteome</keyword>
<feature type="transmembrane region" description="Helical" evidence="10">
    <location>
        <begin position="173"/>
        <end position="202"/>
    </location>
</feature>
<dbReference type="InterPro" id="IPR036640">
    <property type="entry name" value="ABC1_TM_sf"/>
</dbReference>
<dbReference type="Gene3D" id="1.20.1560.10">
    <property type="entry name" value="ABC transporter type 1, transmembrane domain"/>
    <property type="match status" value="1"/>
</dbReference>
<evidence type="ECO:0000259" key="11">
    <source>
        <dbReference type="PROSITE" id="PS50893"/>
    </source>
</evidence>
<accession>A0A1H8KV38</accession>
<evidence type="ECO:0000256" key="9">
    <source>
        <dbReference type="SAM" id="MobiDB-lite"/>
    </source>
</evidence>
<dbReference type="InterPro" id="IPR017871">
    <property type="entry name" value="ABC_transporter-like_CS"/>
</dbReference>
<dbReference type="FunFam" id="3.40.50.300:FF:000287">
    <property type="entry name" value="Multidrug ABC transporter ATP-binding protein"/>
    <property type="match status" value="1"/>
</dbReference>
<evidence type="ECO:0000256" key="6">
    <source>
        <dbReference type="ARBA" id="ARBA00022840"/>
    </source>
</evidence>
<dbReference type="InterPro" id="IPR039421">
    <property type="entry name" value="Type_1_exporter"/>
</dbReference>
<feature type="domain" description="ABC transporter" evidence="11">
    <location>
        <begin position="367"/>
        <end position="601"/>
    </location>
</feature>
<evidence type="ECO:0000256" key="3">
    <source>
        <dbReference type="ARBA" id="ARBA00022475"/>
    </source>
</evidence>
<dbReference type="InterPro" id="IPR003439">
    <property type="entry name" value="ABC_transporter-like_ATP-bd"/>
</dbReference>
<keyword evidence="6 13" id="KW-0067">ATP-binding</keyword>
<organism evidence="13 14">
    <name type="scientific">Mesobacillus persicus</name>
    <dbReference type="NCBI Taxonomy" id="930146"/>
    <lineage>
        <taxon>Bacteria</taxon>
        <taxon>Bacillati</taxon>
        <taxon>Bacillota</taxon>
        <taxon>Bacilli</taxon>
        <taxon>Bacillales</taxon>
        <taxon>Bacillaceae</taxon>
        <taxon>Mesobacillus</taxon>
    </lineage>
</organism>
<evidence type="ECO:0000256" key="4">
    <source>
        <dbReference type="ARBA" id="ARBA00022692"/>
    </source>
</evidence>
<protein>
    <submittedName>
        <fullName evidence="13">ATP-binding cassette, subfamily B</fullName>
    </submittedName>
</protein>
<dbReference type="Pfam" id="PF00005">
    <property type="entry name" value="ABC_tran"/>
    <property type="match status" value="1"/>
</dbReference>
<dbReference type="SMART" id="SM00382">
    <property type="entry name" value="AAA"/>
    <property type="match status" value="1"/>
</dbReference>
<dbReference type="CDD" id="cd03254">
    <property type="entry name" value="ABCC_Glucan_exporter_like"/>
    <property type="match status" value="1"/>
</dbReference>
<name>A0A1H8KV38_9BACI</name>